<dbReference type="InterPro" id="IPR007329">
    <property type="entry name" value="FMN-bd"/>
</dbReference>
<organism evidence="3 4">
    <name type="scientific">Thermoanaerobacterium thermosaccharolyticum</name>
    <name type="common">Clostridium thermosaccharolyticum</name>
    <dbReference type="NCBI Taxonomy" id="1517"/>
    <lineage>
        <taxon>Bacteria</taxon>
        <taxon>Bacillati</taxon>
        <taxon>Bacillota</taxon>
        <taxon>Clostridia</taxon>
        <taxon>Thermoanaerobacterales</taxon>
        <taxon>Thermoanaerobacteraceae</taxon>
        <taxon>Thermoanaerobacterium</taxon>
    </lineage>
</organism>
<evidence type="ECO:0000313" key="3">
    <source>
        <dbReference type="EMBL" id="AST57449.1"/>
    </source>
</evidence>
<dbReference type="EMBL" id="CP016893">
    <property type="protein sequence ID" value="AST57449.1"/>
    <property type="molecule type" value="Genomic_DNA"/>
</dbReference>
<sequence length="150" mass="15937">MRKALALGIATAFVAVSLVGCGSNGSNASSTSSNSSASGAYKDGTYKAEQAAFDAHGYKGQIEITVKDGKITNVLYNEVDKNGKFKRDDANYASKMKAKNNITPKEVDEKLQQELIDSQDTSKVDTVAGATESSKTFKELADQALKDAKN</sequence>
<dbReference type="PROSITE" id="PS51257">
    <property type="entry name" value="PROKAR_LIPOPROTEIN"/>
    <property type="match status" value="1"/>
</dbReference>
<protein>
    <submittedName>
        <fullName evidence="3">FMN-binding domain protein</fullName>
    </submittedName>
</protein>
<evidence type="ECO:0000256" key="1">
    <source>
        <dbReference type="SAM" id="SignalP"/>
    </source>
</evidence>
<dbReference type="GO" id="GO:0010181">
    <property type="term" value="F:FMN binding"/>
    <property type="evidence" value="ECO:0007669"/>
    <property type="project" value="InterPro"/>
</dbReference>
<accession>A0A223HY88</accession>
<proteinExistence type="predicted"/>
<feature type="chain" id="PRO_5012849893" evidence="1">
    <location>
        <begin position="29"/>
        <end position="150"/>
    </location>
</feature>
<keyword evidence="1" id="KW-0732">Signal</keyword>
<name>A0A223HY88_THETR</name>
<dbReference type="Gene3D" id="3.90.1010.20">
    <property type="match status" value="1"/>
</dbReference>
<dbReference type="Pfam" id="PF04205">
    <property type="entry name" value="FMN_bind"/>
    <property type="match status" value="1"/>
</dbReference>
<dbReference type="InterPro" id="IPR017058">
    <property type="entry name" value="Major_M_immunogen_Tpp15_prd"/>
</dbReference>
<evidence type="ECO:0000259" key="2">
    <source>
        <dbReference type="SMART" id="SM00900"/>
    </source>
</evidence>
<dbReference type="PIRSF" id="PIRSF036531">
    <property type="entry name" value="Tpp15_prd"/>
    <property type="match status" value="1"/>
</dbReference>
<dbReference type="RefSeq" id="WP_094397237.1">
    <property type="nucleotide sequence ID" value="NZ_CP016893.1"/>
</dbReference>
<evidence type="ECO:0000313" key="4">
    <source>
        <dbReference type="Proteomes" id="UP000214975"/>
    </source>
</evidence>
<dbReference type="Proteomes" id="UP000214975">
    <property type="component" value="Chromosome"/>
</dbReference>
<dbReference type="SMART" id="SM00900">
    <property type="entry name" value="FMN_bind"/>
    <property type="match status" value="1"/>
</dbReference>
<feature type="domain" description="FMN-binding" evidence="2">
    <location>
        <begin position="57"/>
        <end position="148"/>
    </location>
</feature>
<reference evidence="3 4" key="1">
    <citation type="submission" date="2016-08" db="EMBL/GenBank/DDBJ databases">
        <title>A novel genetic cassette of butanologenic Thermoanaerobacterium thermosaccharolyticum that directly convert cellulose to butanol.</title>
        <authorList>
            <person name="Li T."/>
            <person name="He J."/>
        </authorList>
    </citation>
    <scope>NUCLEOTIDE SEQUENCE [LARGE SCALE GENOMIC DNA]</scope>
    <source>
        <strain evidence="3 4">TG57</strain>
    </source>
</reference>
<gene>
    <name evidence="3" type="ORF">Thert_01389</name>
</gene>
<dbReference type="AlphaFoldDB" id="A0A223HY88"/>
<dbReference type="GO" id="GO:0016020">
    <property type="term" value="C:membrane"/>
    <property type="evidence" value="ECO:0007669"/>
    <property type="project" value="InterPro"/>
</dbReference>
<feature type="signal peptide" evidence="1">
    <location>
        <begin position="1"/>
        <end position="28"/>
    </location>
</feature>